<keyword evidence="8 10" id="KW-1133">Transmembrane helix</keyword>
<dbReference type="EMBL" id="CP000751">
    <property type="protein sequence ID" value="ABS06005.1"/>
    <property type="molecule type" value="Genomic_DNA"/>
</dbReference>
<dbReference type="KEGG" id="kra:Krad_4546"/>
<feature type="transmembrane region" description="Helical" evidence="10">
    <location>
        <begin position="44"/>
        <end position="66"/>
    </location>
</feature>
<evidence type="ECO:0000256" key="3">
    <source>
        <dbReference type="ARBA" id="ARBA00008281"/>
    </source>
</evidence>
<evidence type="ECO:0000313" key="13">
    <source>
        <dbReference type="Proteomes" id="UP000001116"/>
    </source>
</evidence>
<dbReference type="GO" id="GO:0071973">
    <property type="term" value="P:bacterial-type flagellum-dependent cell motility"/>
    <property type="evidence" value="ECO:0007669"/>
    <property type="project" value="InterPro"/>
</dbReference>
<comment type="function">
    <text evidence="1 10">Controls the rotational direction of flagella during chemotaxis.</text>
</comment>
<keyword evidence="12" id="KW-0966">Cell projection</keyword>
<keyword evidence="9 10" id="KW-0472">Membrane</keyword>
<feature type="compositionally biased region" description="Polar residues" evidence="11">
    <location>
        <begin position="1"/>
        <end position="18"/>
    </location>
</feature>
<keyword evidence="5 10" id="KW-0145">Chemotaxis</keyword>
<reference evidence="13" key="1">
    <citation type="journal article" date="2008" name="PLoS ONE">
        <title>Survival in nuclear waste, extreme resistance, and potential applications gleaned from the genome sequence of Kineococcus radiotolerans SRS30216.</title>
        <authorList>
            <person name="Bagwell C.E."/>
            <person name="Bhat S."/>
            <person name="Hawkins G.M."/>
            <person name="Smith B.W."/>
            <person name="Biswas T."/>
            <person name="Hoover T.R."/>
            <person name="Saunders E."/>
            <person name="Han C.S."/>
            <person name="Tsodikov O.V."/>
            <person name="Shimkets L.J."/>
        </authorList>
    </citation>
    <scope>NUCLEOTIDE SEQUENCE [LARGE SCALE GENOMIC DNA]</scope>
    <source>
        <strain evidence="13">ATCC BAA-149 / DSM 14245 / SRS30216</strain>
    </source>
</reference>
<evidence type="ECO:0000256" key="11">
    <source>
        <dbReference type="SAM" id="MobiDB-lite"/>
    </source>
</evidence>
<keyword evidence="12" id="KW-0282">Flagellum</keyword>
<name>A6WGR6_KINRD</name>
<evidence type="ECO:0000256" key="5">
    <source>
        <dbReference type="ARBA" id="ARBA00022500"/>
    </source>
</evidence>
<comment type="similarity">
    <text evidence="3 10">Belongs to the FliL family.</text>
</comment>
<accession>A6WGR6</accession>
<dbReference type="Proteomes" id="UP000001116">
    <property type="component" value="Plasmid pKRAD01"/>
</dbReference>
<evidence type="ECO:0000313" key="12">
    <source>
        <dbReference type="EMBL" id="ABS06005.1"/>
    </source>
</evidence>
<protein>
    <recommendedName>
        <fullName evidence="10">Flagellar protein FliL</fullName>
    </recommendedName>
</protein>
<dbReference type="GO" id="GO:0009425">
    <property type="term" value="C:bacterial-type flagellum basal body"/>
    <property type="evidence" value="ECO:0007669"/>
    <property type="project" value="InterPro"/>
</dbReference>
<organism evidence="12 13">
    <name type="scientific">Kineococcus radiotolerans (strain ATCC BAA-149 / DSM 14245 / SRS30216)</name>
    <dbReference type="NCBI Taxonomy" id="266940"/>
    <lineage>
        <taxon>Bacteria</taxon>
        <taxon>Bacillati</taxon>
        <taxon>Actinomycetota</taxon>
        <taxon>Actinomycetes</taxon>
        <taxon>Kineosporiales</taxon>
        <taxon>Kineosporiaceae</taxon>
        <taxon>Kineococcus</taxon>
    </lineage>
</organism>
<evidence type="ECO:0000256" key="4">
    <source>
        <dbReference type="ARBA" id="ARBA00022475"/>
    </source>
</evidence>
<keyword evidence="13" id="KW-1185">Reference proteome</keyword>
<feature type="compositionally biased region" description="Polar residues" evidence="11">
    <location>
        <begin position="28"/>
        <end position="37"/>
    </location>
</feature>
<dbReference type="GO" id="GO:0005886">
    <property type="term" value="C:plasma membrane"/>
    <property type="evidence" value="ECO:0007669"/>
    <property type="project" value="UniProtKB-SubCell"/>
</dbReference>
<sequence length="191" mass="20027">MPTRRGTTLPSGKPTVSTLDRRSEMAAKSTSDDTTPGTKKKKMIIVGALGAVLLLGGGVGGTYMLVKPAEAAATETVKEELVPGDVTALDPVSINLADGHYLKIGLALQGVLVEGGGEGHGSGGPDGSKALDLAIAEFGGLSMADLSNAKQRQHYKDELQEKIITAYKEKDEEGVEHETIMGIYLTEFVMQ</sequence>
<evidence type="ECO:0000256" key="7">
    <source>
        <dbReference type="ARBA" id="ARBA00022779"/>
    </source>
</evidence>
<proteinExistence type="inferred from homology"/>
<gene>
    <name evidence="12" type="ordered locus">Krad_4546</name>
</gene>
<evidence type="ECO:0000256" key="8">
    <source>
        <dbReference type="ARBA" id="ARBA00022989"/>
    </source>
</evidence>
<evidence type="ECO:0000256" key="10">
    <source>
        <dbReference type="RuleBase" id="RU364125"/>
    </source>
</evidence>
<keyword evidence="4 10" id="KW-1003">Cell membrane</keyword>
<evidence type="ECO:0000256" key="2">
    <source>
        <dbReference type="ARBA" id="ARBA00004162"/>
    </source>
</evidence>
<keyword evidence="6 10" id="KW-0812">Transmembrane</keyword>
<keyword evidence="12" id="KW-0969">Cilium</keyword>
<geneLocation type="plasmid" evidence="12 13">
    <name>pKRAD01</name>
</geneLocation>
<dbReference type="GO" id="GO:0006935">
    <property type="term" value="P:chemotaxis"/>
    <property type="evidence" value="ECO:0007669"/>
    <property type="project" value="UniProtKB-KW"/>
</dbReference>
<dbReference type="InterPro" id="IPR005503">
    <property type="entry name" value="FliL"/>
</dbReference>
<dbReference type="HOGENOM" id="CLU_099018_5_0_11"/>
<feature type="region of interest" description="Disordered" evidence="11">
    <location>
        <begin position="1"/>
        <end position="38"/>
    </location>
</feature>
<evidence type="ECO:0000256" key="9">
    <source>
        <dbReference type="ARBA" id="ARBA00023136"/>
    </source>
</evidence>
<keyword evidence="12" id="KW-0614">Plasmid</keyword>
<evidence type="ECO:0000256" key="1">
    <source>
        <dbReference type="ARBA" id="ARBA00002254"/>
    </source>
</evidence>
<dbReference type="AlphaFoldDB" id="A6WGR6"/>
<dbReference type="Pfam" id="PF03748">
    <property type="entry name" value="FliL"/>
    <property type="match status" value="1"/>
</dbReference>
<evidence type="ECO:0000256" key="6">
    <source>
        <dbReference type="ARBA" id="ARBA00022692"/>
    </source>
</evidence>
<comment type="subcellular location">
    <subcellularLocation>
        <location evidence="2">Cell membrane</location>
        <topology evidence="2">Single-pass membrane protein</topology>
    </subcellularLocation>
</comment>
<keyword evidence="7 10" id="KW-0283">Flagellar rotation</keyword>